<dbReference type="RefSeq" id="WP_134173874.1">
    <property type="nucleotide sequence ID" value="NZ_SODI01000001.1"/>
</dbReference>
<dbReference type="Proteomes" id="UP000298218">
    <property type="component" value="Unassembled WGS sequence"/>
</dbReference>
<name>A0A4Y8KPZ2_9MICO</name>
<keyword evidence="3" id="KW-1185">Reference proteome</keyword>
<comment type="caution">
    <text evidence="2">The sequence shown here is derived from an EMBL/GenBank/DDBJ whole genome shotgun (WGS) entry which is preliminary data.</text>
</comment>
<feature type="compositionally biased region" description="Basic and acidic residues" evidence="1">
    <location>
        <begin position="9"/>
        <end position="26"/>
    </location>
</feature>
<organism evidence="2 3">
    <name type="scientific">Cryobacterium psychrophilum</name>
    <dbReference type="NCBI Taxonomy" id="41988"/>
    <lineage>
        <taxon>Bacteria</taxon>
        <taxon>Bacillati</taxon>
        <taxon>Actinomycetota</taxon>
        <taxon>Actinomycetes</taxon>
        <taxon>Micrococcales</taxon>
        <taxon>Microbacteriaceae</taxon>
        <taxon>Cryobacterium</taxon>
    </lineage>
</organism>
<dbReference type="AlphaFoldDB" id="A0A4Y8KPZ2"/>
<accession>A0A4Y8KPZ2</accession>
<sequence>MSVPQPIPRPERATRSRDPETSHEAGESITADALTELQSWVSVTLREKARTDGELVAAHALAVTNHEVNRPATPQRIRTARKELELRKLVYFTGSFDKTGFGRRTRIWGVAT</sequence>
<protein>
    <submittedName>
        <fullName evidence="2">Uncharacterized protein</fullName>
    </submittedName>
</protein>
<proteinExistence type="predicted"/>
<reference evidence="2 3" key="1">
    <citation type="submission" date="2019-03" db="EMBL/GenBank/DDBJ databases">
        <title>Genomics of glacier-inhabiting Cryobacterium strains.</title>
        <authorList>
            <person name="Liu Q."/>
            <person name="Xin Y.-H."/>
        </authorList>
    </citation>
    <scope>NUCLEOTIDE SEQUENCE [LARGE SCALE GENOMIC DNA]</scope>
    <source>
        <strain evidence="2 3">CGMCC 1.4292</strain>
    </source>
</reference>
<gene>
    <name evidence="2" type="ORF">E3T53_04285</name>
</gene>
<evidence type="ECO:0000313" key="2">
    <source>
        <dbReference type="EMBL" id="TFD80848.1"/>
    </source>
</evidence>
<feature type="region of interest" description="Disordered" evidence="1">
    <location>
        <begin position="1"/>
        <end position="30"/>
    </location>
</feature>
<dbReference type="OrthoDB" id="9979999at2"/>
<evidence type="ECO:0000313" key="3">
    <source>
        <dbReference type="Proteomes" id="UP000298218"/>
    </source>
</evidence>
<evidence type="ECO:0000256" key="1">
    <source>
        <dbReference type="SAM" id="MobiDB-lite"/>
    </source>
</evidence>
<dbReference type="EMBL" id="SOHQ01000013">
    <property type="protein sequence ID" value="TFD80848.1"/>
    <property type="molecule type" value="Genomic_DNA"/>
</dbReference>